<accession>A0A423WEY2</accession>
<dbReference type="Proteomes" id="UP000283895">
    <property type="component" value="Unassembled WGS sequence"/>
</dbReference>
<reference evidence="2 3" key="1">
    <citation type="submission" date="2015-09" db="EMBL/GenBank/DDBJ databases">
        <title>Host preference determinants of Valsa canker pathogens revealed by comparative genomics.</title>
        <authorList>
            <person name="Yin Z."/>
            <person name="Huang L."/>
        </authorList>
    </citation>
    <scope>NUCLEOTIDE SEQUENCE [LARGE SCALE GENOMIC DNA]</scope>
    <source>
        <strain evidence="2 3">03-1</strain>
    </source>
</reference>
<evidence type="ECO:0000256" key="1">
    <source>
        <dbReference type="SAM" id="SignalP"/>
    </source>
</evidence>
<evidence type="ECO:0008006" key="4">
    <source>
        <dbReference type="Google" id="ProtNLM"/>
    </source>
</evidence>
<protein>
    <recommendedName>
        <fullName evidence="4">Allergen Asp f 4</fullName>
    </recommendedName>
</protein>
<feature type="signal peptide" evidence="1">
    <location>
        <begin position="1"/>
        <end position="23"/>
    </location>
</feature>
<dbReference type="PANTHER" id="PTHR42039:SF1">
    <property type="entry name" value="PUTATIVE (AFU_ORTHOLOGUE AFUA_3G02940)-RELATED"/>
    <property type="match status" value="1"/>
</dbReference>
<gene>
    <name evidence="2" type="ORF">VMCG_05511</name>
</gene>
<keyword evidence="1" id="KW-0732">Signal</keyword>
<dbReference type="GO" id="GO:0019863">
    <property type="term" value="F:IgE binding"/>
    <property type="evidence" value="ECO:0007669"/>
    <property type="project" value="InterPro"/>
</dbReference>
<comment type="caution">
    <text evidence="2">The sequence shown here is derived from an EMBL/GenBank/DDBJ whole genome shotgun (WGS) entry which is preliminary data.</text>
</comment>
<evidence type="ECO:0000313" key="3">
    <source>
        <dbReference type="Proteomes" id="UP000283895"/>
    </source>
</evidence>
<dbReference type="InterPro" id="IPR038903">
    <property type="entry name" value="Allergen_Asp_f_4"/>
</dbReference>
<evidence type="ECO:0000313" key="2">
    <source>
        <dbReference type="EMBL" id="ROW01920.1"/>
    </source>
</evidence>
<name>A0A423WEY2_9PEZI</name>
<dbReference type="GO" id="GO:0005576">
    <property type="term" value="C:extracellular region"/>
    <property type="evidence" value="ECO:0007669"/>
    <property type="project" value="InterPro"/>
</dbReference>
<dbReference type="AlphaFoldDB" id="A0A423WEY2"/>
<dbReference type="Pfam" id="PF25312">
    <property type="entry name" value="Allergen_Asp_f_4"/>
    <property type="match status" value="1"/>
</dbReference>
<organism evidence="2 3">
    <name type="scientific">Cytospora schulzeri</name>
    <dbReference type="NCBI Taxonomy" id="448051"/>
    <lineage>
        <taxon>Eukaryota</taxon>
        <taxon>Fungi</taxon>
        <taxon>Dikarya</taxon>
        <taxon>Ascomycota</taxon>
        <taxon>Pezizomycotina</taxon>
        <taxon>Sordariomycetes</taxon>
        <taxon>Sordariomycetidae</taxon>
        <taxon>Diaporthales</taxon>
        <taxon>Cytosporaceae</taxon>
        <taxon>Cytospora</taxon>
    </lineage>
</organism>
<dbReference type="EMBL" id="LKEA01000018">
    <property type="protein sequence ID" value="ROW01920.1"/>
    <property type="molecule type" value="Genomic_DNA"/>
</dbReference>
<dbReference type="OrthoDB" id="118256at2759"/>
<keyword evidence="3" id="KW-1185">Reference proteome</keyword>
<feature type="chain" id="PRO_5019407699" description="Allergen Asp f 4" evidence="1">
    <location>
        <begin position="24"/>
        <end position="344"/>
    </location>
</feature>
<sequence length="344" mass="35113">MARLTSLLLLGAIGASAHPSAHARFHNKQRQVEDRDIGDIITAVINGVEVAWTQTADYGAPAETSSVSAGIVADKPKENFQIAATSTYATTFATTFSSAATSTAVSSAAAATSTPSSSSSSSSGNGVTEYTSWEDYCSSSSKKRATSAQILYAGNTGEDSDYGCNIMLLGNSDLASQYDNTVKFFGGSTDMFCLVWNKIGSDGGVDGFFLGDTATTFTLAAGTEQYVALDSNSQGGGACVAGSSLTDVLTTAYGAIAMTWVEWDAENSSNGGWSGADASCIVAQKEGLSITGLEVCLESDSSSCSSISEGASNVSNAYTADLADADGIGLQSSGPLKITVNVGY</sequence>
<dbReference type="PANTHER" id="PTHR42039">
    <property type="entry name" value="PUTATIVE (AFU_ORTHOLOGUE AFUA_3G02940)-RELATED"/>
    <property type="match status" value="1"/>
</dbReference>
<proteinExistence type="predicted"/>